<evidence type="ECO:0000256" key="3">
    <source>
        <dbReference type="SAM" id="Coils"/>
    </source>
</evidence>
<dbReference type="Gene3D" id="1.20.5.340">
    <property type="match status" value="1"/>
</dbReference>
<evidence type="ECO:0000313" key="5">
    <source>
        <dbReference type="Proteomes" id="UP000242175"/>
    </source>
</evidence>
<gene>
    <name evidence="4" type="ORF">CF386_02725</name>
</gene>
<sequence>MLKILDELENKIKNAVDTISLLNMEIEDLKQDNKKLQQQCADKAKQLEEENNKLRKEQSDWQEKLKVLLNKFEEVD</sequence>
<feature type="coiled-coil region" evidence="3">
    <location>
        <begin position="5"/>
        <end position="71"/>
    </location>
</feature>
<protein>
    <submittedName>
        <fullName evidence="4">Septal ring assembly protein ZapB</fullName>
    </submittedName>
</protein>
<name>A0A220VCG0_9GAMM</name>
<keyword evidence="1 3" id="KW-0175">Coiled coil</keyword>
<dbReference type="InterPro" id="IPR009252">
    <property type="entry name" value="Cell_div_ZapB"/>
</dbReference>
<dbReference type="GO" id="GO:0005737">
    <property type="term" value="C:cytoplasm"/>
    <property type="evidence" value="ECO:0007669"/>
    <property type="project" value="InterPro"/>
</dbReference>
<accession>A0A220VCG0</accession>
<dbReference type="AlphaFoldDB" id="A0A220VCG0"/>
<keyword evidence="2" id="KW-0717">Septation</keyword>
<evidence type="ECO:0000313" key="4">
    <source>
        <dbReference type="EMBL" id="ASK78037.1"/>
    </source>
</evidence>
<keyword evidence="5" id="KW-1185">Reference proteome</keyword>
<dbReference type="Proteomes" id="UP000242175">
    <property type="component" value="Chromosome large"/>
</dbReference>
<dbReference type="GO" id="GO:0043093">
    <property type="term" value="P:FtsZ-dependent cytokinesis"/>
    <property type="evidence" value="ECO:0007669"/>
    <property type="project" value="InterPro"/>
</dbReference>
<dbReference type="Pfam" id="PF06005">
    <property type="entry name" value="ZapB"/>
    <property type="match status" value="1"/>
</dbReference>
<proteinExistence type="predicted"/>
<dbReference type="RefSeq" id="WP_089072947.1">
    <property type="nucleotide sequence ID" value="NZ_CBCSAM010000009.1"/>
</dbReference>
<evidence type="ECO:0000256" key="1">
    <source>
        <dbReference type="ARBA" id="ARBA00023054"/>
    </source>
</evidence>
<keyword evidence="2" id="KW-0132">Cell division</keyword>
<dbReference type="OrthoDB" id="6554593at2"/>
<dbReference type="KEGG" id="pmai:CF386_02725"/>
<keyword evidence="2" id="KW-0131">Cell cycle</keyword>
<reference evidence="4 5" key="1">
    <citation type="journal article" date="2016" name="Int. J. Syst. Evol. Microbiol.">
        <title>Paraphotobacterium marinum gen. nov., sp. nov., a member of the family Vibrionaceae, isolated from surface seawater.</title>
        <authorList>
            <person name="Huang Z."/>
            <person name="Dong C."/>
            <person name="Shao Z."/>
        </authorList>
    </citation>
    <scope>NUCLEOTIDE SEQUENCE [LARGE SCALE GENOMIC DNA]</scope>
    <source>
        <strain evidence="4 5">NSCS20N07D</strain>
    </source>
</reference>
<dbReference type="EMBL" id="CP022355">
    <property type="protein sequence ID" value="ASK78037.1"/>
    <property type="molecule type" value="Genomic_DNA"/>
</dbReference>
<dbReference type="GO" id="GO:0000917">
    <property type="term" value="P:division septum assembly"/>
    <property type="evidence" value="ECO:0007669"/>
    <property type="project" value="UniProtKB-KW"/>
</dbReference>
<organism evidence="4 5">
    <name type="scientific">Paraphotobacterium marinum</name>
    <dbReference type="NCBI Taxonomy" id="1755811"/>
    <lineage>
        <taxon>Bacteria</taxon>
        <taxon>Pseudomonadati</taxon>
        <taxon>Pseudomonadota</taxon>
        <taxon>Gammaproteobacteria</taxon>
        <taxon>Vibrionales</taxon>
        <taxon>Vibrionaceae</taxon>
        <taxon>Paraphotobacterium</taxon>
    </lineage>
</organism>
<evidence type="ECO:0000256" key="2">
    <source>
        <dbReference type="ARBA" id="ARBA00023210"/>
    </source>
</evidence>